<dbReference type="InterPro" id="IPR021454">
    <property type="entry name" value="DUF3105"/>
</dbReference>
<reference evidence="3" key="1">
    <citation type="submission" date="2015-08" db="EMBL/GenBank/DDBJ databases">
        <authorList>
            <person name="Babu N.S."/>
            <person name="Beckwith C.J."/>
            <person name="Beseler K.G."/>
            <person name="Brison A."/>
            <person name="Carone J.V."/>
            <person name="Caskin T.P."/>
            <person name="Diamond M."/>
            <person name="Durham M.E."/>
            <person name="Foxe J.M."/>
            <person name="Go M."/>
            <person name="Henderson B.A."/>
            <person name="Jones I.B."/>
            <person name="McGettigan J.A."/>
            <person name="Micheletti S.J."/>
            <person name="Nasrallah M.E."/>
            <person name="Ortiz D."/>
            <person name="Piller C.R."/>
            <person name="Privatt S.R."/>
            <person name="Schneider S.L."/>
            <person name="Sharp S."/>
            <person name="Smith T.C."/>
            <person name="Stanton J.D."/>
            <person name="Ullery H.E."/>
            <person name="Wilson R.J."/>
            <person name="Serrano M.G."/>
            <person name="Buck G."/>
            <person name="Lee V."/>
            <person name="Wang Y."/>
            <person name="Carvalho R."/>
            <person name="Voegtly L."/>
            <person name="Shi R."/>
            <person name="Duckworth R."/>
            <person name="Johnson A."/>
            <person name="Loviza R."/>
            <person name="Walstead R."/>
            <person name="Shah Z."/>
            <person name="Kiflezghi M."/>
            <person name="Wade K."/>
            <person name="Ball S.L."/>
            <person name="Bradley K.W."/>
            <person name="Asai D.J."/>
            <person name="Bowman C.A."/>
            <person name="Russell D.A."/>
            <person name="Pope W.H."/>
            <person name="Jacobs-Sera D."/>
            <person name="Hendrix R.W."/>
            <person name="Hatfull G.F."/>
        </authorList>
    </citation>
    <scope>NUCLEOTIDE SEQUENCE</scope>
</reference>
<dbReference type="EMBL" id="CZKA01000057">
    <property type="protein sequence ID" value="CUR59435.1"/>
    <property type="molecule type" value="Genomic_DNA"/>
</dbReference>
<dbReference type="AlphaFoldDB" id="A0A2P2CBS1"/>
<keyword evidence="2" id="KW-0472">Membrane</keyword>
<keyword evidence="2" id="KW-0812">Transmembrane</keyword>
<organism evidence="3">
    <name type="scientific">metagenome</name>
    <dbReference type="NCBI Taxonomy" id="256318"/>
    <lineage>
        <taxon>unclassified sequences</taxon>
        <taxon>metagenomes</taxon>
    </lineage>
</organism>
<evidence type="ECO:0000256" key="2">
    <source>
        <dbReference type="SAM" id="Phobius"/>
    </source>
</evidence>
<feature type="region of interest" description="Disordered" evidence="1">
    <location>
        <begin position="1"/>
        <end position="22"/>
    </location>
</feature>
<evidence type="ECO:0000256" key="1">
    <source>
        <dbReference type="SAM" id="MobiDB-lite"/>
    </source>
</evidence>
<evidence type="ECO:0008006" key="4">
    <source>
        <dbReference type="Google" id="ProtNLM"/>
    </source>
</evidence>
<sequence>MATSFDKNDKSSRRAVADEVRRKQSRAEKRKARMIVGVCGLVALVIIAAAAYQPIKKWWDLRKFNDIQLSAIGAPASVCGKVTTKKATGNQDHIPEGTPIDYTDAPPAFGSHYPVWEPMGRKLYTPDDRPDLGYLVHNLEHGFTILWYDETIADDADQMAELEGVAKKLAGTSNLRLKFIAAPWMSTDEDGKKLPDGQHVAFTHWSAGGAGNTNVEDQVGVTQYCTDVSGEALQQFMLDYPYLDSPEPNAV</sequence>
<name>A0A2P2CBS1_9ZZZZ</name>
<feature type="transmembrane region" description="Helical" evidence="2">
    <location>
        <begin position="32"/>
        <end position="52"/>
    </location>
</feature>
<evidence type="ECO:0000313" key="3">
    <source>
        <dbReference type="EMBL" id="CUR59435.1"/>
    </source>
</evidence>
<gene>
    <name evidence="3" type="ORF">NOCA2600009</name>
</gene>
<keyword evidence="2" id="KW-1133">Transmembrane helix</keyword>
<accession>A0A2P2CBS1</accession>
<proteinExistence type="predicted"/>
<protein>
    <recommendedName>
        <fullName evidence="4">DUF3105 domain-containing protein</fullName>
    </recommendedName>
</protein>
<dbReference type="Pfam" id="PF11303">
    <property type="entry name" value="DUF3105"/>
    <property type="match status" value="1"/>
</dbReference>